<dbReference type="SUPFAM" id="SSF52540">
    <property type="entry name" value="P-loop containing nucleoside triphosphate hydrolases"/>
    <property type="match status" value="1"/>
</dbReference>
<comment type="similarity">
    <text evidence="8">Belongs to the dethiobiotin synthetase family.</text>
</comment>
<sequence>MTCVFVAGTDTDVGKTVVTAALLTRLNQGGYRTLAMKPVAAGAEQTPDGLRNSDALALQQAMSVEVPYESVNPVCLAPPVAPHLAAAQIGQRLSARELYHAQQQLLDYPHDVLMIEGAGGWQVPLNDSESLADFARLCTNKVVLVVAMKLGCLNHALLSVADIQREGVEVIGWVANQPQSEPMRLHEENLAWLTAQLQQRFNVPCLGSLPFLPAATAQQLADHLLPSQELMSVLQGKVALLP</sequence>
<dbReference type="OrthoDB" id="9802097at2"/>
<keyword evidence="2 8" id="KW-0436">Ligase</keyword>
<feature type="binding site" evidence="8">
    <location>
        <position position="54"/>
    </location>
    <ligand>
        <name>ATP</name>
        <dbReference type="ChEBI" id="CHEBI:30616"/>
    </ligand>
</feature>
<keyword evidence="6 8" id="KW-0067">ATP-binding</keyword>
<dbReference type="PIRSF" id="PIRSF006755">
    <property type="entry name" value="DTB_synth"/>
    <property type="match status" value="1"/>
</dbReference>
<evidence type="ECO:0000256" key="7">
    <source>
        <dbReference type="ARBA" id="ARBA00022842"/>
    </source>
</evidence>
<dbReference type="Pfam" id="PF13500">
    <property type="entry name" value="AAA_26"/>
    <property type="match status" value="1"/>
</dbReference>
<dbReference type="AlphaFoldDB" id="A0A432YH99"/>
<comment type="subunit">
    <text evidence="8">Homodimer.</text>
</comment>
<dbReference type="GO" id="GO:0042803">
    <property type="term" value="F:protein homodimerization activity"/>
    <property type="evidence" value="ECO:0007669"/>
    <property type="project" value="UniProtKB-ARBA"/>
</dbReference>
<dbReference type="Proteomes" id="UP000288259">
    <property type="component" value="Unassembled WGS sequence"/>
</dbReference>
<keyword evidence="3 8" id="KW-0479">Metal-binding</keyword>
<keyword evidence="10" id="KW-1185">Reference proteome</keyword>
<dbReference type="HAMAP" id="MF_00336">
    <property type="entry name" value="BioD"/>
    <property type="match status" value="1"/>
</dbReference>
<evidence type="ECO:0000256" key="4">
    <source>
        <dbReference type="ARBA" id="ARBA00022741"/>
    </source>
</evidence>
<comment type="function">
    <text evidence="8">Catalyzes a mechanistically unusual reaction, the ATP-dependent insertion of CO2 between the N7 and N8 nitrogen atoms of 7,8-diaminopelargonic acid (DAPA, also called 7,8-diammoniononanoate) to form a ureido ring.</text>
</comment>
<evidence type="ECO:0000256" key="3">
    <source>
        <dbReference type="ARBA" id="ARBA00022723"/>
    </source>
</evidence>
<feature type="binding site" evidence="8">
    <location>
        <position position="16"/>
    </location>
    <ligand>
        <name>Mg(2+)</name>
        <dbReference type="ChEBI" id="CHEBI:18420"/>
    </ligand>
</feature>
<dbReference type="UniPathway" id="UPA00078">
    <property type="reaction ID" value="UER00161"/>
</dbReference>
<dbReference type="CDD" id="cd03109">
    <property type="entry name" value="DTBS"/>
    <property type="match status" value="1"/>
</dbReference>
<evidence type="ECO:0000256" key="6">
    <source>
        <dbReference type="ARBA" id="ARBA00022840"/>
    </source>
</evidence>
<protein>
    <recommendedName>
        <fullName evidence="8">ATP-dependent dethiobiotin synthetase BioD</fullName>
        <ecNumber evidence="8">6.3.3.3</ecNumber>
    </recommendedName>
    <alternativeName>
        <fullName evidence="8">DTB synthetase</fullName>
        <shortName evidence="8">DTBS</shortName>
    </alternativeName>
    <alternativeName>
        <fullName evidence="8">Dethiobiotin synthase</fullName>
    </alternativeName>
</protein>
<dbReference type="GO" id="GO:0005829">
    <property type="term" value="C:cytosol"/>
    <property type="evidence" value="ECO:0007669"/>
    <property type="project" value="TreeGrafter"/>
</dbReference>
<dbReference type="EC" id="6.3.3.3" evidence="8"/>
<dbReference type="PANTHER" id="PTHR43210:SF5">
    <property type="entry name" value="DETHIOBIOTIN SYNTHETASE"/>
    <property type="match status" value="1"/>
</dbReference>
<feature type="binding site" evidence="8">
    <location>
        <position position="54"/>
    </location>
    <ligand>
        <name>Mg(2+)</name>
        <dbReference type="ChEBI" id="CHEBI:18420"/>
    </ligand>
</feature>
<feature type="binding site" evidence="8">
    <location>
        <begin position="210"/>
        <end position="212"/>
    </location>
    <ligand>
        <name>ATP</name>
        <dbReference type="ChEBI" id="CHEBI:30616"/>
    </ligand>
</feature>
<keyword evidence="4 8" id="KW-0547">Nucleotide-binding</keyword>
<dbReference type="NCBIfam" id="TIGR00347">
    <property type="entry name" value="bioD"/>
    <property type="match status" value="1"/>
</dbReference>
<evidence type="ECO:0000256" key="5">
    <source>
        <dbReference type="ARBA" id="ARBA00022756"/>
    </source>
</evidence>
<dbReference type="EMBL" id="PIPY01000007">
    <property type="protein sequence ID" value="RUO60339.1"/>
    <property type="molecule type" value="Genomic_DNA"/>
</dbReference>
<feature type="binding site" evidence="8">
    <location>
        <begin position="116"/>
        <end position="119"/>
    </location>
    <ligand>
        <name>ATP</name>
        <dbReference type="ChEBI" id="CHEBI:30616"/>
    </ligand>
</feature>
<comment type="subcellular location">
    <subcellularLocation>
        <location evidence="8">Cytoplasm</location>
    </subcellularLocation>
</comment>
<evidence type="ECO:0000313" key="9">
    <source>
        <dbReference type="EMBL" id="RUO60339.1"/>
    </source>
</evidence>
<feature type="binding site" evidence="8">
    <location>
        <position position="116"/>
    </location>
    <ligand>
        <name>Mg(2+)</name>
        <dbReference type="ChEBI" id="CHEBI:18420"/>
    </ligand>
</feature>
<evidence type="ECO:0000256" key="2">
    <source>
        <dbReference type="ARBA" id="ARBA00022598"/>
    </source>
</evidence>
<dbReference type="GO" id="GO:0009102">
    <property type="term" value="P:biotin biosynthetic process"/>
    <property type="evidence" value="ECO:0007669"/>
    <property type="project" value="UniProtKB-UniRule"/>
</dbReference>
<feature type="binding site" evidence="8">
    <location>
        <begin position="176"/>
        <end position="177"/>
    </location>
    <ligand>
        <name>ATP</name>
        <dbReference type="ChEBI" id="CHEBI:30616"/>
    </ligand>
</feature>
<dbReference type="PANTHER" id="PTHR43210">
    <property type="entry name" value="DETHIOBIOTIN SYNTHETASE"/>
    <property type="match status" value="1"/>
</dbReference>
<dbReference type="RefSeq" id="WP_126754744.1">
    <property type="nucleotide sequence ID" value="NZ_PIPY01000007.1"/>
</dbReference>
<comment type="caution">
    <text evidence="8">Lacks conserved residue(s) required for the propagation of feature annotation.</text>
</comment>
<dbReference type="GO" id="GO:0005524">
    <property type="term" value="F:ATP binding"/>
    <property type="evidence" value="ECO:0007669"/>
    <property type="project" value="UniProtKB-UniRule"/>
</dbReference>
<dbReference type="Gene3D" id="3.40.50.300">
    <property type="entry name" value="P-loop containing nucleotide triphosphate hydrolases"/>
    <property type="match status" value="1"/>
</dbReference>
<feature type="active site" evidence="8">
    <location>
        <position position="37"/>
    </location>
</feature>
<organism evidence="9 10">
    <name type="scientific">Pseudidiomarina insulisalsae</name>
    <dbReference type="NCBI Taxonomy" id="575789"/>
    <lineage>
        <taxon>Bacteria</taxon>
        <taxon>Pseudomonadati</taxon>
        <taxon>Pseudomonadota</taxon>
        <taxon>Gammaproteobacteria</taxon>
        <taxon>Alteromonadales</taxon>
        <taxon>Idiomarinaceae</taxon>
        <taxon>Pseudidiomarina</taxon>
    </lineage>
</organism>
<dbReference type="FunFam" id="3.40.50.300:FF:000292">
    <property type="entry name" value="ATP-dependent dethiobiotin synthetase BioD"/>
    <property type="match status" value="1"/>
</dbReference>
<keyword evidence="5 8" id="KW-0093">Biotin biosynthesis</keyword>
<comment type="caution">
    <text evidence="9">The sequence shown here is derived from an EMBL/GenBank/DDBJ whole genome shotgun (WGS) entry which is preliminary data.</text>
</comment>
<evidence type="ECO:0000256" key="1">
    <source>
        <dbReference type="ARBA" id="ARBA00022490"/>
    </source>
</evidence>
<dbReference type="GO" id="GO:0000287">
    <property type="term" value="F:magnesium ion binding"/>
    <property type="evidence" value="ECO:0007669"/>
    <property type="project" value="UniProtKB-UniRule"/>
</dbReference>
<dbReference type="InterPro" id="IPR027417">
    <property type="entry name" value="P-loop_NTPase"/>
</dbReference>
<dbReference type="GO" id="GO:0004141">
    <property type="term" value="F:dethiobiotin synthase activity"/>
    <property type="evidence" value="ECO:0007669"/>
    <property type="project" value="UniProtKB-UniRule"/>
</dbReference>
<accession>A0A432YH99</accession>
<comment type="cofactor">
    <cofactor evidence="8">
        <name>Mg(2+)</name>
        <dbReference type="ChEBI" id="CHEBI:18420"/>
    </cofactor>
</comment>
<evidence type="ECO:0000256" key="8">
    <source>
        <dbReference type="HAMAP-Rule" id="MF_00336"/>
    </source>
</evidence>
<gene>
    <name evidence="8 9" type="primary">bioD</name>
    <name evidence="9" type="ORF">CWI71_08020</name>
</gene>
<name>A0A432YH99_9GAMM</name>
<keyword evidence="7 8" id="KW-0460">Magnesium</keyword>
<evidence type="ECO:0000313" key="10">
    <source>
        <dbReference type="Proteomes" id="UP000288259"/>
    </source>
</evidence>
<comment type="catalytic activity">
    <reaction evidence="8">
        <text>(7R,8S)-7,8-diammoniononanoate + CO2 + ATP = (4R,5S)-dethiobiotin + ADP + phosphate + 3 H(+)</text>
        <dbReference type="Rhea" id="RHEA:15805"/>
        <dbReference type="ChEBI" id="CHEBI:15378"/>
        <dbReference type="ChEBI" id="CHEBI:16526"/>
        <dbReference type="ChEBI" id="CHEBI:30616"/>
        <dbReference type="ChEBI" id="CHEBI:43474"/>
        <dbReference type="ChEBI" id="CHEBI:149469"/>
        <dbReference type="ChEBI" id="CHEBI:149473"/>
        <dbReference type="ChEBI" id="CHEBI:456216"/>
        <dbReference type="EC" id="6.3.3.3"/>
    </reaction>
</comment>
<dbReference type="InterPro" id="IPR004472">
    <property type="entry name" value="DTB_synth_BioD"/>
</dbReference>
<proteinExistence type="inferred from homology"/>
<reference evidence="10" key="1">
    <citation type="journal article" date="2018" name="Front. Microbiol.">
        <title>Genome-Based Analysis Reveals the Taxonomy and Diversity of the Family Idiomarinaceae.</title>
        <authorList>
            <person name="Liu Y."/>
            <person name="Lai Q."/>
            <person name="Shao Z."/>
        </authorList>
    </citation>
    <scope>NUCLEOTIDE SEQUENCE [LARGE SCALE GENOMIC DNA]</scope>
    <source>
        <strain evidence="10">CVS-6</strain>
    </source>
</reference>
<keyword evidence="1 8" id="KW-0963">Cytoplasm</keyword>
<comment type="pathway">
    <text evidence="8">Cofactor biosynthesis; biotin biosynthesis; biotin from 7,8-diaminononanoate: step 1/2.</text>
</comment>
<feature type="binding site" evidence="8">
    <location>
        <begin position="12"/>
        <end position="17"/>
    </location>
    <ligand>
        <name>ATP</name>
        <dbReference type="ChEBI" id="CHEBI:30616"/>
    </ligand>
</feature>